<dbReference type="GO" id="GO:0005840">
    <property type="term" value="C:ribosome"/>
    <property type="evidence" value="ECO:0007669"/>
    <property type="project" value="UniProtKB-KW"/>
</dbReference>
<dbReference type="GO" id="GO:0006412">
    <property type="term" value="P:translation"/>
    <property type="evidence" value="ECO:0007669"/>
    <property type="project" value="InterPro"/>
</dbReference>
<keyword evidence="1 3" id="KW-0689">Ribosomal protein</keyword>
<evidence type="ECO:0000256" key="1">
    <source>
        <dbReference type="ARBA" id="ARBA00022980"/>
    </source>
</evidence>
<geneLocation type="plastid" evidence="3"/>
<dbReference type="GO" id="GO:1990904">
    <property type="term" value="C:ribonucleoprotein complex"/>
    <property type="evidence" value="ECO:0007669"/>
    <property type="project" value="UniProtKB-KW"/>
</dbReference>
<proteinExistence type="predicted"/>
<dbReference type="EMBL" id="MF120270">
    <property type="protein sequence ID" value="ASN79090.1"/>
    <property type="molecule type" value="Genomic_DNA"/>
</dbReference>
<organism evidence="3">
    <name type="scientific">Pterospora andromedea</name>
    <name type="common">Pine drops</name>
    <dbReference type="NCBI Taxonomy" id="4349"/>
    <lineage>
        <taxon>Eukaryota</taxon>
        <taxon>Viridiplantae</taxon>
        <taxon>Streptophyta</taxon>
        <taxon>Embryophyta</taxon>
        <taxon>Tracheophyta</taxon>
        <taxon>Spermatophyta</taxon>
        <taxon>Magnoliopsida</taxon>
        <taxon>eudicotyledons</taxon>
        <taxon>Gunneridae</taxon>
        <taxon>Pentapetalae</taxon>
        <taxon>asterids</taxon>
        <taxon>Ericales</taxon>
        <taxon>Ericaceae</taxon>
        <taxon>Pyroloideae</taxon>
        <taxon>Pterosporeae</taxon>
        <taxon>Pterospora</taxon>
    </lineage>
</organism>
<dbReference type="SUPFAM" id="SSF54189">
    <property type="entry name" value="Ribosomal proteins S24e, L23 and L15e"/>
    <property type="match status" value="1"/>
</dbReference>
<dbReference type="InterPro" id="IPR012678">
    <property type="entry name" value="Ribosomal_uL23/eL15/eS24_sf"/>
</dbReference>
<dbReference type="AlphaFoldDB" id="A0A221SRD1"/>
<accession>A0A221SRD1</accession>
<gene>
    <name evidence="3" type="primary">rpl23</name>
</gene>
<keyword evidence="3" id="KW-0934">Plastid</keyword>
<reference evidence="3" key="1">
    <citation type="journal article" date="2017" name="New Phytol.">
        <title>On the brink: the highly reduced plastomes of nonphotosynthetic Ericaceae.</title>
        <authorList>
            <person name="Braukmann T.W.A."/>
            <person name="Broe M.B."/>
            <person name="Stefanovic S."/>
            <person name="Freudenstein J.V."/>
        </authorList>
    </citation>
    <scope>NUCLEOTIDE SEQUENCE</scope>
</reference>
<protein>
    <submittedName>
        <fullName evidence="3">Ribosomal protein L23</fullName>
    </submittedName>
</protein>
<dbReference type="GO" id="GO:0003729">
    <property type="term" value="F:mRNA binding"/>
    <property type="evidence" value="ECO:0007669"/>
    <property type="project" value="UniProtKB-ARBA"/>
</dbReference>
<keyword evidence="2" id="KW-0687">Ribonucleoprotein</keyword>
<name>A0A221SRD1_PTEAN</name>
<evidence type="ECO:0000313" key="3">
    <source>
        <dbReference type="EMBL" id="ASN79090.1"/>
    </source>
</evidence>
<sequence>MKIIAINAINSHFIMGRGRRMGRFMEHTMHCRRMIIMLRPSYSTLPLIN</sequence>
<dbReference type="GO" id="GO:0003735">
    <property type="term" value="F:structural constituent of ribosome"/>
    <property type="evidence" value="ECO:0007669"/>
    <property type="project" value="InterPro"/>
</dbReference>
<evidence type="ECO:0000256" key="2">
    <source>
        <dbReference type="ARBA" id="ARBA00023274"/>
    </source>
</evidence>